<dbReference type="AlphaFoldDB" id="A0A5J9V586"/>
<keyword evidence="4" id="KW-1185">Reference proteome</keyword>
<feature type="domain" description="MATH" evidence="2">
    <location>
        <begin position="290"/>
        <end position="420"/>
    </location>
</feature>
<dbReference type="InterPro" id="IPR045005">
    <property type="entry name" value="BPM1-6"/>
</dbReference>
<dbReference type="Gramene" id="TVU31076">
    <property type="protein sequence ID" value="TVU31076"/>
    <property type="gene ID" value="EJB05_22745"/>
</dbReference>
<evidence type="ECO:0000313" key="4">
    <source>
        <dbReference type="Proteomes" id="UP000324897"/>
    </source>
</evidence>
<feature type="region of interest" description="Disordered" evidence="1">
    <location>
        <begin position="14"/>
        <end position="51"/>
    </location>
</feature>
<dbReference type="GO" id="GO:0016567">
    <property type="term" value="P:protein ubiquitination"/>
    <property type="evidence" value="ECO:0007669"/>
    <property type="project" value="InterPro"/>
</dbReference>
<feature type="non-terminal residue" evidence="3">
    <location>
        <position position="1"/>
    </location>
</feature>
<dbReference type="PANTHER" id="PTHR26379:SF429">
    <property type="entry name" value="OS10G0428900 PROTEIN"/>
    <property type="match status" value="1"/>
</dbReference>
<dbReference type="PANTHER" id="PTHR26379">
    <property type="entry name" value="BTB/POZ AND MATH DOMAIN-CONTAINING PROTEIN 1"/>
    <property type="match status" value="1"/>
</dbReference>
<dbReference type="OrthoDB" id="684466at2759"/>
<comment type="caution">
    <text evidence="3">The sequence shown here is derived from an EMBL/GenBank/DDBJ whole genome shotgun (WGS) entry which is preliminary data.</text>
</comment>
<accession>A0A5J9V586</accession>
<evidence type="ECO:0000313" key="3">
    <source>
        <dbReference type="EMBL" id="TVU31076.1"/>
    </source>
</evidence>
<name>A0A5J9V586_9POAL</name>
<dbReference type="EMBL" id="RWGY01000011">
    <property type="protein sequence ID" value="TVU31076.1"/>
    <property type="molecule type" value="Genomic_DNA"/>
</dbReference>
<feature type="domain" description="MATH" evidence="2">
    <location>
        <begin position="116"/>
        <end position="240"/>
    </location>
</feature>
<dbReference type="InterPro" id="IPR002083">
    <property type="entry name" value="MATH/TRAF_dom"/>
</dbReference>
<sequence>AEVFQQSVISAARSWEAQYESSTRPISAEASPQERLQNGTEKNFRNQPADPSTFCLSPIPHTFLPLHSASARKPSSTPAAPAAEEQERSLAMPLSFSMCGGKPPSSASAIVVHSARGSHDLRIDAASFATGAPAPTGQSVRSSAFTVGGHRWRIRYYPNGNRADCWDHVSLFLDLDEEDVAGEVKAVFGFTLVAESSAVSFLRRRKVVQSWQQSMFNLGNPPADPSAFLLSPIPHSILPLHSASARKPLSTTPAPAVEEDERSLTMPLSFSLCGGKPPHSASAVVVDSAHGIHDLRIDAMSLAAGAPAPTGRFVAFCAFTVGGHRWRIICYPNGDRADCSDHVSVFLELDEEDVAGEVKAVFGFTLVAESRAAFFRSKRKEVQSWPQSMSVFSNQHETSGTMVRRLLAMSNRPVQVQARQ</sequence>
<feature type="non-terminal residue" evidence="3">
    <location>
        <position position="420"/>
    </location>
</feature>
<dbReference type="Gene3D" id="2.60.210.10">
    <property type="entry name" value="Apoptosis, Tumor Necrosis Factor Receptor Associated Protein 2, Chain A"/>
    <property type="match status" value="2"/>
</dbReference>
<organism evidence="3 4">
    <name type="scientific">Eragrostis curvula</name>
    <name type="common">weeping love grass</name>
    <dbReference type="NCBI Taxonomy" id="38414"/>
    <lineage>
        <taxon>Eukaryota</taxon>
        <taxon>Viridiplantae</taxon>
        <taxon>Streptophyta</taxon>
        <taxon>Embryophyta</taxon>
        <taxon>Tracheophyta</taxon>
        <taxon>Spermatophyta</taxon>
        <taxon>Magnoliopsida</taxon>
        <taxon>Liliopsida</taxon>
        <taxon>Poales</taxon>
        <taxon>Poaceae</taxon>
        <taxon>PACMAD clade</taxon>
        <taxon>Chloridoideae</taxon>
        <taxon>Eragrostideae</taxon>
        <taxon>Eragrostidinae</taxon>
        <taxon>Eragrostis</taxon>
    </lineage>
</organism>
<dbReference type="PROSITE" id="PS50144">
    <property type="entry name" value="MATH"/>
    <property type="match status" value="2"/>
</dbReference>
<feature type="region of interest" description="Disordered" evidence="1">
    <location>
        <begin position="66"/>
        <end position="87"/>
    </location>
</feature>
<evidence type="ECO:0000259" key="2">
    <source>
        <dbReference type="PROSITE" id="PS50144"/>
    </source>
</evidence>
<dbReference type="Pfam" id="PF22486">
    <property type="entry name" value="MATH_2"/>
    <property type="match status" value="2"/>
</dbReference>
<evidence type="ECO:0000256" key="1">
    <source>
        <dbReference type="SAM" id="MobiDB-lite"/>
    </source>
</evidence>
<proteinExistence type="predicted"/>
<reference evidence="3 4" key="1">
    <citation type="journal article" date="2019" name="Sci. Rep.">
        <title>A high-quality genome of Eragrostis curvula grass provides insights into Poaceae evolution and supports new strategies to enhance forage quality.</title>
        <authorList>
            <person name="Carballo J."/>
            <person name="Santos B.A.C.M."/>
            <person name="Zappacosta D."/>
            <person name="Garbus I."/>
            <person name="Selva J.P."/>
            <person name="Gallo C.A."/>
            <person name="Diaz A."/>
            <person name="Albertini E."/>
            <person name="Caccamo M."/>
            <person name="Echenique V."/>
        </authorList>
    </citation>
    <scope>NUCLEOTIDE SEQUENCE [LARGE SCALE GENOMIC DNA]</scope>
    <source>
        <strain evidence="4">cv. Victoria</strain>
        <tissue evidence="3">Leaf</tissue>
    </source>
</reference>
<gene>
    <name evidence="3" type="ORF">EJB05_22745</name>
</gene>
<feature type="compositionally biased region" description="Low complexity" evidence="1">
    <location>
        <begin position="68"/>
        <end position="83"/>
    </location>
</feature>
<feature type="compositionally biased region" description="Polar residues" evidence="1">
    <location>
        <begin position="34"/>
        <end position="50"/>
    </location>
</feature>
<dbReference type="CDD" id="cd00121">
    <property type="entry name" value="MATH"/>
    <property type="match status" value="2"/>
</dbReference>
<protein>
    <recommendedName>
        <fullName evidence="2">MATH domain-containing protein</fullName>
    </recommendedName>
</protein>
<dbReference type="InterPro" id="IPR008974">
    <property type="entry name" value="TRAF-like"/>
</dbReference>
<dbReference type="SUPFAM" id="SSF49599">
    <property type="entry name" value="TRAF domain-like"/>
    <property type="match status" value="2"/>
</dbReference>
<dbReference type="Proteomes" id="UP000324897">
    <property type="component" value="Chromosome 1"/>
</dbReference>